<evidence type="ECO:0000313" key="10">
    <source>
        <dbReference type="EnsemblMetazoa" id="SCAU003170-PA"/>
    </source>
</evidence>
<dbReference type="PROSITE" id="PS50157">
    <property type="entry name" value="ZINC_FINGER_C2H2_2"/>
    <property type="match status" value="8"/>
</dbReference>
<feature type="binding site" evidence="6">
    <location>
        <position position="63"/>
    </location>
    <ligand>
        <name>Zn(2+)</name>
        <dbReference type="ChEBI" id="CHEBI:29105"/>
    </ligand>
</feature>
<feature type="domain" description="C2H2-type" evidence="8">
    <location>
        <begin position="814"/>
        <end position="842"/>
    </location>
</feature>
<dbReference type="InterPro" id="IPR013087">
    <property type="entry name" value="Znf_C2H2_type"/>
</dbReference>
<evidence type="ECO:0000256" key="6">
    <source>
        <dbReference type="PROSITE-ProRule" id="PRU01263"/>
    </source>
</evidence>
<dbReference type="PROSITE" id="PS51915">
    <property type="entry name" value="ZAD"/>
    <property type="match status" value="1"/>
</dbReference>
<evidence type="ECO:0000259" key="8">
    <source>
        <dbReference type="PROSITE" id="PS50157"/>
    </source>
</evidence>
<feature type="binding site" evidence="6">
    <location>
        <position position="60"/>
    </location>
    <ligand>
        <name>Zn(2+)</name>
        <dbReference type="ChEBI" id="CHEBI:29105"/>
    </ligand>
</feature>
<feature type="domain" description="C2H2-type" evidence="8">
    <location>
        <begin position="786"/>
        <end position="813"/>
    </location>
</feature>
<dbReference type="SMART" id="SM00355">
    <property type="entry name" value="ZnF_C2H2"/>
    <property type="match status" value="13"/>
</dbReference>
<feature type="domain" description="C2H2-type" evidence="8">
    <location>
        <begin position="383"/>
        <end position="411"/>
    </location>
</feature>
<dbReference type="SUPFAM" id="SSF57667">
    <property type="entry name" value="beta-beta-alpha zinc fingers"/>
    <property type="match status" value="2"/>
</dbReference>
<feature type="binding site" evidence="6">
    <location>
        <position position="11"/>
    </location>
    <ligand>
        <name>Zn(2+)</name>
        <dbReference type="ChEBI" id="CHEBI:29105"/>
    </ligand>
</feature>
<sequence length="906" mass="105026">MLKQPPPPDYCRLCVRNCNDNQHSLYDERGQANANHDLVGKYFTNAMLNMAWETRLQYICGKCWQHIWEFHQFQESIIEEQKGLHLNEEVANQVEEVAKVKSEMYTKEEPLELQGLSASTQESVKPADLTFDIKSEEPLDLNNDHEVMLPQDGQDHLTDEEMSLVMSSSKENASLQNNVESNEDYSSSDDMPLSSLDKTNLCFSDKKVHATKKSIVEFDELVASWRSSLECEICHQLVASYSQLKEHFSKNHASEGFYLMCCQLRLETRYDIERHIHYHNAPQQLKCETCCKVYSSEQNLRVHRKCAHTSKGKDKNAKDIQELQGKYCCVKCSKIFATEQHLKKHNRNVHKPKILECKFCEKSFMRPNALRDHLAGHKGEKSYVCSVCPKAFIVSSSFSTHMKKNHPQEWKKMQNDSDQVEARRGYRQESRGDSVTYVCIYCSKEGNKRINMYYHAKRCQRYKKGFRLESRGKFKVHVCIYCGLEYEKRHSMYHHLNHCHGDDGSLVEQQTSLISEPLVSAEKVDIEPVLNKHQLEAQQEWHGVKGLGASTEGSIKSTDLTFEVKTEEPLDLNSYHERLSSQDGQDYLTDEALSPMMSNGKEKLSLENDVESNEDYSSSDGLLLSSLGQTKVSSSKSKFAATKRSVEEFDELVALWRSTLECDICHQLVASYSQLKEHFSKNHVFEGCYLMCCQLRLETRYDIDRHIHYHNAPQQLKCEACCKAYNCERTLRRHKINVHTSKGGDKHAEDSEKLEAKYRCVKCSKEFSSKNHLDRHHQNAHKPKILECNFCEQTFVHPGELRKHLAGHKGENTYGCSLCPKQFSWRSSLYKHVKKDHPQEWKKMQNDPAQTETRRGYRQETRGDSVTYVCIYCPKEGNKRINMYYHAKRCQRYGGSTIEPKTGWKE</sequence>
<keyword evidence="11" id="KW-1185">Reference proteome</keyword>
<keyword evidence="3 5" id="KW-0863">Zinc-finger</keyword>
<evidence type="ECO:0000256" key="3">
    <source>
        <dbReference type="ARBA" id="ARBA00022771"/>
    </source>
</evidence>
<keyword evidence="4 6" id="KW-0862">Zinc</keyword>
<dbReference type="Pfam" id="PF00096">
    <property type="entry name" value="zf-C2H2"/>
    <property type="match status" value="2"/>
</dbReference>
<dbReference type="FunFam" id="3.30.160.60:FF:000446">
    <property type="entry name" value="Zinc finger protein"/>
    <property type="match status" value="1"/>
</dbReference>
<feature type="domain" description="C2H2-type" evidence="8">
    <location>
        <begin position="285"/>
        <end position="313"/>
    </location>
</feature>
<dbReference type="PANTHER" id="PTHR24379">
    <property type="entry name" value="KRAB AND ZINC FINGER DOMAIN-CONTAINING"/>
    <property type="match status" value="1"/>
</dbReference>
<evidence type="ECO:0000256" key="5">
    <source>
        <dbReference type="PROSITE-ProRule" id="PRU00042"/>
    </source>
</evidence>
<evidence type="ECO:0000256" key="1">
    <source>
        <dbReference type="ARBA" id="ARBA00022723"/>
    </source>
</evidence>
<dbReference type="PANTHER" id="PTHR24379:SF127">
    <property type="entry name" value="BLOODY FINGERS-RELATED"/>
    <property type="match status" value="1"/>
</dbReference>
<dbReference type="EnsemblMetazoa" id="SCAU003170-RA">
    <property type="protein sequence ID" value="SCAU003170-PA"/>
    <property type="gene ID" value="SCAU003170"/>
</dbReference>
<dbReference type="SMART" id="SM00868">
    <property type="entry name" value="zf-AD"/>
    <property type="match status" value="1"/>
</dbReference>
<name>A0A1I8NYC5_STOCA</name>
<feature type="domain" description="C2H2-type" evidence="8">
    <location>
        <begin position="758"/>
        <end position="781"/>
    </location>
</feature>
<dbReference type="InterPro" id="IPR036236">
    <property type="entry name" value="Znf_C2H2_sf"/>
</dbReference>
<dbReference type="Gene3D" id="3.30.160.60">
    <property type="entry name" value="Classic Zinc Finger"/>
    <property type="match status" value="5"/>
</dbReference>
<dbReference type="OrthoDB" id="8002153at2759"/>
<dbReference type="GO" id="GO:0005634">
    <property type="term" value="C:nucleus"/>
    <property type="evidence" value="ECO:0007669"/>
    <property type="project" value="InterPro"/>
</dbReference>
<organism evidence="10 11">
    <name type="scientific">Stomoxys calcitrans</name>
    <name type="common">Stable fly</name>
    <name type="synonym">Conops calcitrans</name>
    <dbReference type="NCBI Taxonomy" id="35570"/>
    <lineage>
        <taxon>Eukaryota</taxon>
        <taxon>Metazoa</taxon>
        <taxon>Ecdysozoa</taxon>
        <taxon>Arthropoda</taxon>
        <taxon>Hexapoda</taxon>
        <taxon>Insecta</taxon>
        <taxon>Pterygota</taxon>
        <taxon>Neoptera</taxon>
        <taxon>Endopterygota</taxon>
        <taxon>Diptera</taxon>
        <taxon>Brachycera</taxon>
        <taxon>Muscomorpha</taxon>
        <taxon>Muscoidea</taxon>
        <taxon>Muscidae</taxon>
        <taxon>Stomoxys</taxon>
    </lineage>
</organism>
<dbReference type="Gene3D" id="3.40.1800.20">
    <property type="match status" value="1"/>
</dbReference>
<feature type="domain" description="C2H2-type" evidence="8">
    <location>
        <begin position="716"/>
        <end position="744"/>
    </location>
</feature>
<feature type="domain" description="C2H2-type" evidence="8">
    <location>
        <begin position="327"/>
        <end position="350"/>
    </location>
</feature>
<protein>
    <submittedName>
        <fullName evidence="10">Uncharacterized protein</fullName>
    </submittedName>
</protein>
<feature type="domain" description="ZAD" evidence="9">
    <location>
        <begin position="9"/>
        <end position="87"/>
    </location>
</feature>
<feature type="region of interest" description="Disordered" evidence="7">
    <location>
        <begin position="166"/>
        <end position="190"/>
    </location>
</feature>
<dbReference type="SUPFAM" id="SSF57716">
    <property type="entry name" value="Glucocorticoid receptor-like (DNA-binding domain)"/>
    <property type="match status" value="1"/>
</dbReference>
<feature type="compositionally biased region" description="Polar residues" evidence="7">
    <location>
        <begin position="166"/>
        <end position="180"/>
    </location>
</feature>
<feature type="binding site" evidence="6">
    <location>
        <position position="14"/>
    </location>
    <ligand>
        <name>Zn(2+)</name>
        <dbReference type="ChEBI" id="CHEBI:29105"/>
    </ligand>
</feature>
<dbReference type="STRING" id="35570.A0A1I8NYC5"/>
<keyword evidence="2" id="KW-0677">Repeat</keyword>
<accession>A0A1I8NYC5</accession>
<evidence type="ECO:0000259" key="9">
    <source>
        <dbReference type="PROSITE" id="PS51915"/>
    </source>
</evidence>
<reference evidence="10" key="1">
    <citation type="submission" date="2020-05" db="UniProtKB">
        <authorList>
            <consortium name="EnsemblMetazoa"/>
        </authorList>
    </citation>
    <scope>IDENTIFICATION</scope>
    <source>
        <strain evidence="10">USDA</strain>
    </source>
</reference>
<dbReference type="PROSITE" id="PS00028">
    <property type="entry name" value="ZINC_FINGER_C2H2_1"/>
    <property type="match status" value="11"/>
</dbReference>
<dbReference type="Proteomes" id="UP000095300">
    <property type="component" value="Unassembled WGS sequence"/>
</dbReference>
<dbReference type="InterPro" id="IPR012934">
    <property type="entry name" value="Znf_AD"/>
</dbReference>
<evidence type="ECO:0000256" key="7">
    <source>
        <dbReference type="SAM" id="MobiDB-lite"/>
    </source>
</evidence>
<dbReference type="GO" id="GO:0008270">
    <property type="term" value="F:zinc ion binding"/>
    <property type="evidence" value="ECO:0007669"/>
    <property type="project" value="UniProtKB-UniRule"/>
</dbReference>
<proteinExistence type="predicted"/>
<evidence type="ECO:0000256" key="2">
    <source>
        <dbReference type="ARBA" id="ARBA00022737"/>
    </source>
</evidence>
<gene>
    <name evidence="10" type="primary">106084724</name>
</gene>
<evidence type="ECO:0000256" key="4">
    <source>
        <dbReference type="ARBA" id="ARBA00022833"/>
    </source>
</evidence>
<keyword evidence="1 6" id="KW-0479">Metal-binding</keyword>
<evidence type="ECO:0000313" key="11">
    <source>
        <dbReference type="Proteomes" id="UP000095300"/>
    </source>
</evidence>
<dbReference type="VEuPathDB" id="VectorBase:SCAU003170"/>
<dbReference type="KEGG" id="scac:106084724"/>
<dbReference type="AlphaFoldDB" id="A0A1I8NYC5"/>
<feature type="domain" description="C2H2-type" evidence="8">
    <location>
        <begin position="355"/>
        <end position="382"/>
    </location>
</feature>